<sequence length="42" mass="4134">MSPMTAIVDGAAPALVGGVALADIDVVTVRAPAATMVKAILR</sequence>
<proteinExistence type="predicted"/>
<gene>
    <name evidence="1" type="ordered locus">FRAAL2474</name>
</gene>
<reference evidence="1 2" key="1">
    <citation type="journal article" date="2007" name="Genome Res.">
        <title>Genome characteristics of facultatively symbiotic Frankia sp. strains reflect host range and host plant biogeography.</title>
        <authorList>
            <person name="Normand P."/>
            <person name="Lapierre P."/>
            <person name="Tisa L.S."/>
            <person name="Gogarten J.P."/>
            <person name="Alloisio N."/>
            <person name="Bagnarol E."/>
            <person name="Bassi C.A."/>
            <person name="Berry A.M."/>
            <person name="Bickhart D.M."/>
            <person name="Choisne N."/>
            <person name="Couloux A."/>
            <person name="Cournoyer B."/>
            <person name="Cruveiller S."/>
            <person name="Daubin V."/>
            <person name="Demange N."/>
            <person name="Francino M.P."/>
            <person name="Goltsman E."/>
            <person name="Huang Y."/>
            <person name="Kopp O.R."/>
            <person name="Labarre L."/>
            <person name="Lapidus A."/>
            <person name="Lavire C."/>
            <person name="Marechal J."/>
            <person name="Martinez M."/>
            <person name="Mastronunzio J.E."/>
            <person name="Mullin B.C."/>
            <person name="Niemann J."/>
            <person name="Pujic P."/>
            <person name="Rawnsley T."/>
            <person name="Rouy Z."/>
            <person name="Schenowitz C."/>
            <person name="Sellstedt A."/>
            <person name="Tavares F."/>
            <person name="Tomkins J.P."/>
            <person name="Vallenet D."/>
            <person name="Valverde C."/>
            <person name="Wall L.G."/>
            <person name="Wang Y."/>
            <person name="Medigue C."/>
            <person name="Benson D.R."/>
        </authorList>
    </citation>
    <scope>NUCLEOTIDE SEQUENCE [LARGE SCALE GENOMIC DNA]</scope>
    <source>
        <strain evidence="2">DSM 45986 / CECT 9034 / ACN14a</strain>
    </source>
</reference>
<keyword evidence="2" id="KW-1185">Reference proteome</keyword>
<accession>Q0RAM1</accession>
<dbReference type="Proteomes" id="UP000000657">
    <property type="component" value="Chromosome"/>
</dbReference>
<dbReference type="HOGENOM" id="CLU_214348_0_0_11"/>
<name>Q0RAM1_FRAAA</name>
<organism evidence="1 2">
    <name type="scientific">Frankia alni (strain DSM 45986 / CECT 9034 / ACN14a)</name>
    <dbReference type="NCBI Taxonomy" id="326424"/>
    <lineage>
        <taxon>Bacteria</taxon>
        <taxon>Bacillati</taxon>
        <taxon>Actinomycetota</taxon>
        <taxon>Actinomycetes</taxon>
        <taxon>Frankiales</taxon>
        <taxon>Frankiaceae</taxon>
        <taxon>Frankia</taxon>
    </lineage>
</organism>
<protein>
    <submittedName>
        <fullName evidence="1">Uncharacterized protein</fullName>
    </submittedName>
</protein>
<evidence type="ECO:0000313" key="1">
    <source>
        <dbReference type="EMBL" id="CAL29825.1"/>
    </source>
</evidence>
<dbReference type="EMBL" id="CT573213">
    <property type="protein sequence ID" value="CAL29825.1"/>
    <property type="molecule type" value="Genomic_DNA"/>
</dbReference>
<dbReference type="AlphaFoldDB" id="Q0RAM1"/>
<evidence type="ECO:0000313" key="2">
    <source>
        <dbReference type="Proteomes" id="UP000000657"/>
    </source>
</evidence>